<reference evidence="1 2" key="1">
    <citation type="submission" date="2015-08" db="EMBL/GenBank/DDBJ databases">
        <authorList>
            <person name="Babu N.S."/>
            <person name="Beckwith C.J."/>
            <person name="Beseler K.G."/>
            <person name="Brison A."/>
            <person name="Carone J.V."/>
            <person name="Caskin T.P."/>
            <person name="Diamond M."/>
            <person name="Durham M.E."/>
            <person name="Foxe J.M."/>
            <person name="Go M."/>
            <person name="Henderson B.A."/>
            <person name="Jones I.B."/>
            <person name="McGettigan J.A."/>
            <person name="Micheletti S.J."/>
            <person name="Nasrallah M.E."/>
            <person name="Ortiz D."/>
            <person name="Piller C.R."/>
            <person name="Privatt S.R."/>
            <person name="Schneider S.L."/>
            <person name="Sharp S."/>
            <person name="Smith T.C."/>
            <person name="Stanton J.D."/>
            <person name="Ullery H.E."/>
            <person name="Wilson R.J."/>
            <person name="Serrano M.G."/>
            <person name="Buck G."/>
            <person name="Lee V."/>
            <person name="Wang Y."/>
            <person name="Carvalho R."/>
            <person name="Voegtly L."/>
            <person name="Shi R."/>
            <person name="Duckworth R."/>
            <person name="Johnson A."/>
            <person name="Loviza R."/>
            <person name="Walstead R."/>
            <person name="Shah Z."/>
            <person name="Kiflezghi M."/>
            <person name="Wade K."/>
            <person name="Ball S.L."/>
            <person name="Bradley K.W."/>
            <person name="Asai D.J."/>
            <person name="Bowman C.A."/>
            <person name="Russell D.A."/>
            <person name="Pope W.H."/>
            <person name="Jacobs-Sera D."/>
            <person name="Hendrix R.W."/>
            <person name="Hatfull G.F."/>
        </authorList>
    </citation>
    <scope>NUCLEOTIDE SEQUENCE [LARGE SCALE GENOMIC DNA]</scope>
    <source>
        <strain evidence="1 2">DSM 27648</strain>
    </source>
</reference>
<dbReference type="AlphaFoldDB" id="A0A0K1PZN2"/>
<evidence type="ECO:0000313" key="1">
    <source>
        <dbReference type="EMBL" id="AKU98995.1"/>
    </source>
</evidence>
<keyword evidence="2" id="KW-1185">Reference proteome</keyword>
<gene>
    <name evidence="1" type="ORF">AKJ09_05659</name>
</gene>
<dbReference type="EMBL" id="CP012333">
    <property type="protein sequence ID" value="AKU98995.1"/>
    <property type="molecule type" value="Genomic_DNA"/>
</dbReference>
<protein>
    <submittedName>
        <fullName evidence="1">Uncharacterized protein</fullName>
    </submittedName>
</protein>
<evidence type="ECO:0000313" key="2">
    <source>
        <dbReference type="Proteomes" id="UP000064967"/>
    </source>
</evidence>
<name>A0A0K1PZN2_9BACT</name>
<accession>A0A0K1PZN2</accession>
<dbReference type="RefSeq" id="WP_146650205.1">
    <property type="nucleotide sequence ID" value="NZ_CP012333.1"/>
</dbReference>
<organism evidence="1 2">
    <name type="scientific">Labilithrix luteola</name>
    <dbReference type="NCBI Taxonomy" id="1391654"/>
    <lineage>
        <taxon>Bacteria</taxon>
        <taxon>Pseudomonadati</taxon>
        <taxon>Myxococcota</taxon>
        <taxon>Polyangia</taxon>
        <taxon>Polyangiales</taxon>
        <taxon>Labilitrichaceae</taxon>
        <taxon>Labilithrix</taxon>
    </lineage>
</organism>
<dbReference type="Proteomes" id="UP000064967">
    <property type="component" value="Chromosome"/>
</dbReference>
<dbReference type="STRING" id="1391654.AKJ09_05659"/>
<dbReference type="KEGG" id="llu:AKJ09_05659"/>
<proteinExistence type="predicted"/>
<sequence>MRIELPFLAAVPLGHEVVVQYLERPGFLSGWVDADAMVLDRVTGIVWTPWIDTMALTAENFHVQHLGSNLRRKQGGPALSGRVVGCHVSTKGIGEHNHIATALTLAPLEASAYR</sequence>